<dbReference type="SUPFAM" id="SSF81631">
    <property type="entry name" value="PAP/OAS1 substrate-binding domain"/>
    <property type="match status" value="1"/>
</dbReference>
<dbReference type="PANTHER" id="PTHR12271">
    <property type="entry name" value="POLY A POLYMERASE CID PAP -RELATED"/>
    <property type="match status" value="1"/>
</dbReference>
<organism evidence="3 4">
    <name type="scientific">Theileria orientalis</name>
    <dbReference type="NCBI Taxonomy" id="68886"/>
    <lineage>
        <taxon>Eukaryota</taxon>
        <taxon>Sar</taxon>
        <taxon>Alveolata</taxon>
        <taxon>Apicomplexa</taxon>
        <taxon>Aconoidasida</taxon>
        <taxon>Piroplasmida</taxon>
        <taxon>Theileriidae</taxon>
        <taxon>Theileria</taxon>
    </lineage>
</organism>
<protein>
    <recommendedName>
        <fullName evidence="2">Poly(A) RNA polymerase mitochondrial-like central palm domain-containing protein</fullName>
    </recommendedName>
</protein>
<dbReference type="EMBL" id="CP056066">
    <property type="protein sequence ID" value="UKJ89075.2"/>
    <property type="molecule type" value="Genomic_DNA"/>
</dbReference>
<feature type="domain" description="Poly(A) RNA polymerase mitochondrial-like central palm" evidence="2">
    <location>
        <begin position="172"/>
        <end position="292"/>
    </location>
</feature>
<dbReference type="OrthoDB" id="2274644at2759"/>
<evidence type="ECO:0000259" key="2">
    <source>
        <dbReference type="Pfam" id="PF22600"/>
    </source>
</evidence>
<evidence type="ECO:0000313" key="4">
    <source>
        <dbReference type="Proteomes" id="UP000244803"/>
    </source>
</evidence>
<dbReference type="CDD" id="cd05402">
    <property type="entry name" value="NT_PAP_TUTase"/>
    <property type="match status" value="1"/>
</dbReference>
<dbReference type="InterPro" id="IPR054708">
    <property type="entry name" value="MTPAP-like_central"/>
</dbReference>
<evidence type="ECO:0000313" key="3">
    <source>
        <dbReference type="EMBL" id="UKJ89075.2"/>
    </source>
</evidence>
<proteinExistence type="predicted"/>
<dbReference type="Gene3D" id="1.10.1410.10">
    <property type="match status" value="1"/>
</dbReference>
<feature type="region of interest" description="Disordered" evidence="1">
    <location>
        <begin position="358"/>
        <end position="378"/>
    </location>
</feature>
<name>A0A976QVE9_THEOR</name>
<dbReference type="GO" id="GO:0031123">
    <property type="term" value="P:RNA 3'-end processing"/>
    <property type="evidence" value="ECO:0007669"/>
    <property type="project" value="TreeGrafter"/>
</dbReference>
<reference evidence="3" key="1">
    <citation type="submission" date="2022-07" db="EMBL/GenBank/DDBJ databases">
        <title>Evaluation of T. orientalis genome assembly methods using nanopore sequencing and analysis of variation between genomes.</title>
        <authorList>
            <person name="Yam J."/>
            <person name="Micallef M.L."/>
            <person name="Liu M."/>
            <person name="Djordjevic S.P."/>
            <person name="Bogema D.R."/>
            <person name="Jenkins C."/>
        </authorList>
    </citation>
    <scope>NUCLEOTIDE SEQUENCE</scope>
    <source>
        <strain evidence="3">Fish Creek</strain>
    </source>
</reference>
<accession>A0A976QVE9</accession>
<dbReference type="Proteomes" id="UP000244803">
    <property type="component" value="Chromosome 3"/>
</dbReference>
<sequence>MYRLCKNILTDSIISGKSLLNNSYSLCYWRRINHNSSIIYGTSRRFSSGLNENNNHESSKKQDSLLDLLVELNYSGKKKYSPSYKLRLLYNIINNDKNYEVTYSSHVSNIILDLWKSRGMLNNSELPLFDKICYELSEKIWNVMPNRTNTLPDRLYYSQFKYDLRKLNDEILNPTVEQYQKKQNLIDHLKPIFQSTIDGKLYTFGSCDNGLWSRGSDIDLCLVVPNCDSKRYMLSKLNLIKSCLSTSDIISKISIISARVPIVKLYDMDNNNLCDISINNTVALLNSEYVKTMCNIDSRVITMGRFIKYWATCRKINNRAEGTMSSYTLILQLFYYLQNRNPPIIPTLKEIELDQRNGDDIESNDSEQNHHSEDVQPSYDNVNHIISQEYNYLTDPTEIRSKCDYLNKNEEDVIDLLFGYFEFYSQPMFAGGMTCSTIDMYNNEVTENENGSLIVKCPLSKKNVNPFTIRMWQSIYSEFKRANDLIKLKQPISTICQEMHLSPLELQMQQHQINQQKLLRLFK</sequence>
<gene>
    <name evidence="3" type="ORF">MACJ_002321</name>
</gene>
<evidence type="ECO:0000256" key="1">
    <source>
        <dbReference type="SAM" id="MobiDB-lite"/>
    </source>
</evidence>
<dbReference type="SUPFAM" id="SSF81301">
    <property type="entry name" value="Nucleotidyltransferase"/>
    <property type="match status" value="1"/>
</dbReference>
<dbReference type="InterPro" id="IPR043519">
    <property type="entry name" value="NT_sf"/>
</dbReference>
<dbReference type="AlphaFoldDB" id="A0A976QVE9"/>
<dbReference type="PANTHER" id="PTHR12271:SF40">
    <property type="entry name" value="POLY(A) RNA POLYMERASE GLD2"/>
    <property type="match status" value="1"/>
</dbReference>
<dbReference type="Pfam" id="PF22600">
    <property type="entry name" value="MTPAP-like_central"/>
    <property type="match status" value="1"/>
</dbReference>
<dbReference type="Gene3D" id="3.30.460.10">
    <property type="entry name" value="Beta Polymerase, domain 2"/>
    <property type="match status" value="1"/>
</dbReference>
<dbReference type="GO" id="GO:0016779">
    <property type="term" value="F:nucleotidyltransferase activity"/>
    <property type="evidence" value="ECO:0007669"/>
    <property type="project" value="TreeGrafter"/>
</dbReference>